<keyword evidence="2" id="KW-0732">Signal</keyword>
<evidence type="ECO:0000313" key="4">
    <source>
        <dbReference type="Proteomes" id="UP000309061"/>
    </source>
</evidence>
<dbReference type="Proteomes" id="UP000309061">
    <property type="component" value="Chromosome"/>
</dbReference>
<dbReference type="EMBL" id="CP046052">
    <property type="protein sequence ID" value="QGM46835.1"/>
    <property type="molecule type" value="Genomic_DNA"/>
</dbReference>
<proteinExistence type="predicted"/>
<evidence type="ECO:0000256" key="2">
    <source>
        <dbReference type="SAM" id="SignalP"/>
    </source>
</evidence>
<reference evidence="3 4" key="1">
    <citation type="submission" date="2019-11" db="EMBL/GenBank/DDBJ databases">
        <title>The genome sequence of Methylocystis heyeri.</title>
        <authorList>
            <person name="Oshkin I.Y."/>
            <person name="Miroshnikov K."/>
            <person name="Dedysh S.N."/>
        </authorList>
    </citation>
    <scope>NUCLEOTIDE SEQUENCE [LARGE SCALE GENOMIC DNA]</scope>
    <source>
        <strain evidence="3 4">H2</strain>
    </source>
</reference>
<dbReference type="RefSeq" id="WP_154331677.1">
    <property type="nucleotide sequence ID" value="NZ_CP046052.1"/>
</dbReference>
<gene>
    <name evidence="3" type="ORF">H2LOC_014665</name>
</gene>
<feature type="chain" id="PRO_5025478621" evidence="2">
    <location>
        <begin position="20"/>
        <end position="150"/>
    </location>
</feature>
<name>A0A6B8KIW2_9HYPH</name>
<dbReference type="KEGG" id="mhey:H2LOC_014665"/>
<accession>A0A6B8KIW2</accession>
<feature type="region of interest" description="Disordered" evidence="1">
    <location>
        <begin position="23"/>
        <end position="63"/>
    </location>
</feature>
<dbReference type="OrthoDB" id="8455572at2"/>
<evidence type="ECO:0000256" key="1">
    <source>
        <dbReference type="SAM" id="MobiDB-lite"/>
    </source>
</evidence>
<organism evidence="3 4">
    <name type="scientific">Methylocystis heyeri</name>
    <dbReference type="NCBI Taxonomy" id="391905"/>
    <lineage>
        <taxon>Bacteria</taxon>
        <taxon>Pseudomonadati</taxon>
        <taxon>Pseudomonadota</taxon>
        <taxon>Alphaproteobacteria</taxon>
        <taxon>Hyphomicrobiales</taxon>
        <taxon>Methylocystaceae</taxon>
        <taxon>Methylocystis</taxon>
    </lineage>
</organism>
<evidence type="ECO:0000313" key="3">
    <source>
        <dbReference type="EMBL" id="QGM46835.1"/>
    </source>
</evidence>
<feature type="signal peptide" evidence="2">
    <location>
        <begin position="1"/>
        <end position="19"/>
    </location>
</feature>
<feature type="compositionally biased region" description="Low complexity" evidence="1">
    <location>
        <begin position="51"/>
        <end position="63"/>
    </location>
</feature>
<protein>
    <submittedName>
        <fullName evidence="3">Energy transducer TonB</fullName>
    </submittedName>
</protein>
<sequence length="150" mass="15161">MRRAAALAIFAVVNSAAIAEQANSPAPTPAAPAVQAKPLPKAETPSGGVQAKPQPASAPNAAAPAVLSQSKFLGMLYAEIAKRTPAENTVGKGDVAASFHVNGQGKVDKVVIEKTSSPAHAELVKKILAAVQAPQPPGGGADISQNFKFH</sequence>
<dbReference type="AlphaFoldDB" id="A0A6B8KIW2"/>
<keyword evidence="4" id="KW-1185">Reference proteome</keyword>